<organism evidence="6 7">
    <name type="scientific">Roseibium polysiphoniae</name>
    <dbReference type="NCBI Taxonomy" id="2571221"/>
    <lineage>
        <taxon>Bacteria</taxon>
        <taxon>Pseudomonadati</taxon>
        <taxon>Pseudomonadota</taxon>
        <taxon>Alphaproteobacteria</taxon>
        <taxon>Hyphomicrobiales</taxon>
        <taxon>Stappiaceae</taxon>
        <taxon>Roseibium</taxon>
    </lineage>
</organism>
<comment type="caution">
    <text evidence="6">The sequence shown here is derived from an EMBL/GenBank/DDBJ whole genome shotgun (WGS) entry which is preliminary data.</text>
</comment>
<reference evidence="6 7" key="1">
    <citation type="submission" date="2020-09" db="EMBL/GenBank/DDBJ databases">
        <title>The genome sequence of type strain Labrenzia polysiphoniae KACC 19711.</title>
        <authorList>
            <person name="Liu Y."/>
        </authorList>
    </citation>
    <scope>NUCLEOTIDE SEQUENCE [LARGE SCALE GENOMIC DNA]</scope>
    <source>
        <strain evidence="6 7">KACC 19711</strain>
    </source>
</reference>
<dbReference type="PROSITE" id="PS51007">
    <property type="entry name" value="CYTC"/>
    <property type="match status" value="1"/>
</dbReference>
<evidence type="ECO:0000313" key="6">
    <source>
        <dbReference type="EMBL" id="MBD8875030.1"/>
    </source>
</evidence>
<evidence type="ECO:0000259" key="5">
    <source>
        <dbReference type="PROSITE" id="PS51007"/>
    </source>
</evidence>
<keyword evidence="7" id="KW-1185">Reference proteome</keyword>
<dbReference type="Gene3D" id="1.10.760.10">
    <property type="entry name" value="Cytochrome c-like domain"/>
    <property type="match status" value="1"/>
</dbReference>
<keyword evidence="2 4" id="KW-0479">Metal-binding</keyword>
<gene>
    <name evidence="6" type="ORF">IG617_01905</name>
</gene>
<dbReference type="InterPro" id="IPR009056">
    <property type="entry name" value="Cyt_c-like_dom"/>
</dbReference>
<dbReference type="EMBL" id="JACYXJ010000001">
    <property type="protein sequence ID" value="MBD8875030.1"/>
    <property type="molecule type" value="Genomic_DNA"/>
</dbReference>
<dbReference type="RefSeq" id="WP_192106812.1">
    <property type="nucleotide sequence ID" value="NZ_JACYXJ010000001.1"/>
</dbReference>
<evidence type="ECO:0000256" key="3">
    <source>
        <dbReference type="ARBA" id="ARBA00023004"/>
    </source>
</evidence>
<accession>A0ABR9C7F9</accession>
<keyword evidence="3 4" id="KW-0408">Iron</keyword>
<evidence type="ECO:0000313" key="7">
    <source>
        <dbReference type="Proteomes" id="UP000615687"/>
    </source>
</evidence>
<protein>
    <recommendedName>
        <fullName evidence="5">Cytochrome c domain-containing protein</fullName>
    </recommendedName>
</protein>
<evidence type="ECO:0000256" key="1">
    <source>
        <dbReference type="ARBA" id="ARBA00022617"/>
    </source>
</evidence>
<dbReference type="InterPro" id="IPR036909">
    <property type="entry name" value="Cyt_c-like_dom_sf"/>
</dbReference>
<evidence type="ECO:0000256" key="2">
    <source>
        <dbReference type="ARBA" id="ARBA00022723"/>
    </source>
</evidence>
<evidence type="ECO:0000256" key="4">
    <source>
        <dbReference type="PROSITE-ProRule" id="PRU00433"/>
    </source>
</evidence>
<dbReference type="SUPFAM" id="SSF46626">
    <property type="entry name" value="Cytochrome c"/>
    <property type="match status" value="1"/>
</dbReference>
<dbReference type="Proteomes" id="UP000615687">
    <property type="component" value="Unassembled WGS sequence"/>
</dbReference>
<feature type="domain" description="Cytochrome c" evidence="5">
    <location>
        <begin position="17"/>
        <end position="115"/>
    </location>
</feature>
<keyword evidence="1 4" id="KW-0349">Heme</keyword>
<name>A0ABR9C7F9_9HYPH</name>
<sequence>MVLLIAVQSSPAKAQTPLAERGLALSKLHCARCHIVSESDRFTGTSSTPSFKIMIEFLKDWEERFGSFMARNPHPAHIRLDGDDPRPEHLPATIREVILSLDDIEAILAYVDQMAVDLGKKQPDD</sequence>
<proteinExistence type="predicted"/>